<evidence type="ECO:0000256" key="1">
    <source>
        <dbReference type="SAM" id="MobiDB-lite"/>
    </source>
</evidence>
<organism evidence="2 3">
    <name type="scientific">Tanacetum coccineum</name>
    <dbReference type="NCBI Taxonomy" id="301880"/>
    <lineage>
        <taxon>Eukaryota</taxon>
        <taxon>Viridiplantae</taxon>
        <taxon>Streptophyta</taxon>
        <taxon>Embryophyta</taxon>
        <taxon>Tracheophyta</taxon>
        <taxon>Spermatophyta</taxon>
        <taxon>Magnoliopsida</taxon>
        <taxon>eudicotyledons</taxon>
        <taxon>Gunneridae</taxon>
        <taxon>Pentapetalae</taxon>
        <taxon>asterids</taxon>
        <taxon>campanulids</taxon>
        <taxon>Asterales</taxon>
        <taxon>Asteraceae</taxon>
        <taxon>Asteroideae</taxon>
        <taxon>Anthemideae</taxon>
        <taxon>Anthemidinae</taxon>
        <taxon>Tanacetum</taxon>
    </lineage>
</organism>
<gene>
    <name evidence="2" type="ORF">Tco_0954277</name>
</gene>
<evidence type="ECO:0000313" key="2">
    <source>
        <dbReference type="EMBL" id="GJT45562.1"/>
    </source>
</evidence>
<feature type="region of interest" description="Disordered" evidence="1">
    <location>
        <begin position="227"/>
        <end position="253"/>
    </location>
</feature>
<evidence type="ECO:0000313" key="3">
    <source>
        <dbReference type="Proteomes" id="UP001151760"/>
    </source>
</evidence>
<dbReference type="PANTHER" id="PTHR34222:SF99">
    <property type="entry name" value="PROTEIN, PUTATIVE-RELATED"/>
    <property type="match status" value="1"/>
</dbReference>
<name>A0ABQ5E2Z3_9ASTR</name>
<sequence>MVNVEDPKKKGLEGGSSELKLDIYDPLYLHPQDICSQLITFKLEGTKDYKLWSATMHKFWAATMQLALHTRNKNGFINGCVSPDLYKGQVFCKNAKNVWDELKETYDKRDGSFLIGLDDVFNSVRSLIITTEPIPNVKSAFATLSRDESHRNSHYSSKNVKAGPFAFAVRPINANWNSNRNTINNNNNNKKFGRVSNLVCKHCNMNGHIIDRCYELVGYPPGFKKGNVDQSDVNNVNSDDKRNDHSKSTTHTLTSDQYHQLMSLLSDIGNTSKTHASVAVAHPNGTVEQVKQLGNFKLGNNLIVKDVLVVPGYQVSLLLGHPSDQVLVVLKDRIKDLSNISSGPCDVCHKAKQTREPLKISDHKSKSLGELVHLDVWGPYRVTSREGFRLPTVVLSGKSLYELVYGSEPSLLHLKTFGCLCFSTVLNESDKFGSSSQESNEPYDDGGDSPEIGNKSAHDDSTRNSRVSIVDDNVTSTMSSRKDTSSVEYATKPSVSEGMQEKETKTLGLEGLQSIVLNDDDVMSEGEDLESFGQLFGWLPEPVAGQTIRRTSKKFVLPTKYNEYVLNKNAKFGIDKVVNYVNLSFDNYVFTTSLNKINEPTTYLEAVKDSRWVDAINQEMEALNRNETWEIMELPSNRRAIGSKWVYKW</sequence>
<proteinExistence type="predicted"/>
<dbReference type="EMBL" id="BQNB010015911">
    <property type="protein sequence ID" value="GJT45562.1"/>
    <property type="molecule type" value="Genomic_DNA"/>
</dbReference>
<feature type="region of interest" description="Disordered" evidence="1">
    <location>
        <begin position="431"/>
        <end position="502"/>
    </location>
</feature>
<dbReference type="PANTHER" id="PTHR34222">
    <property type="entry name" value="GAG_PRE-INTEGRS DOMAIN-CONTAINING PROTEIN"/>
    <property type="match status" value="1"/>
</dbReference>
<protein>
    <submittedName>
        <fullName evidence="2">Uncharacterized protein</fullName>
    </submittedName>
</protein>
<accession>A0ABQ5E2Z3</accession>
<keyword evidence="3" id="KW-1185">Reference proteome</keyword>
<feature type="compositionally biased region" description="Polar residues" evidence="1">
    <location>
        <begin position="431"/>
        <end position="440"/>
    </location>
</feature>
<reference evidence="2" key="2">
    <citation type="submission" date="2022-01" db="EMBL/GenBank/DDBJ databases">
        <authorList>
            <person name="Yamashiro T."/>
            <person name="Shiraishi A."/>
            <person name="Satake H."/>
            <person name="Nakayama K."/>
        </authorList>
    </citation>
    <scope>NUCLEOTIDE SEQUENCE</scope>
</reference>
<dbReference type="Proteomes" id="UP001151760">
    <property type="component" value="Unassembled WGS sequence"/>
</dbReference>
<comment type="caution">
    <text evidence="2">The sequence shown here is derived from an EMBL/GenBank/DDBJ whole genome shotgun (WGS) entry which is preliminary data.</text>
</comment>
<feature type="compositionally biased region" description="Basic and acidic residues" evidence="1">
    <location>
        <begin position="238"/>
        <end position="247"/>
    </location>
</feature>
<feature type="compositionally biased region" description="Low complexity" evidence="1">
    <location>
        <begin position="228"/>
        <end position="237"/>
    </location>
</feature>
<reference evidence="2" key="1">
    <citation type="journal article" date="2022" name="Int. J. Mol. Sci.">
        <title>Draft Genome of Tanacetum Coccineum: Genomic Comparison of Closely Related Tanacetum-Family Plants.</title>
        <authorList>
            <person name="Yamashiro T."/>
            <person name="Shiraishi A."/>
            <person name="Nakayama K."/>
            <person name="Satake H."/>
        </authorList>
    </citation>
    <scope>NUCLEOTIDE SEQUENCE</scope>
</reference>